<dbReference type="Pfam" id="PF17937">
    <property type="entry name" value="TetR_C_28"/>
    <property type="match status" value="1"/>
</dbReference>
<dbReference type="OrthoDB" id="9806334at2"/>
<dbReference type="SUPFAM" id="SSF48498">
    <property type="entry name" value="Tetracyclin repressor-like, C-terminal domain"/>
    <property type="match status" value="1"/>
</dbReference>
<dbReference type="PROSITE" id="PS50977">
    <property type="entry name" value="HTH_TETR_2"/>
    <property type="match status" value="1"/>
</dbReference>
<keyword evidence="2 4" id="KW-0238">DNA-binding</keyword>
<dbReference type="EMBL" id="NHMK01000022">
    <property type="protein sequence ID" value="OWL94712.1"/>
    <property type="molecule type" value="Genomic_DNA"/>
</dbReference>
<dbReference type="GO" id="GO:0000976">
    <property type="term" value="F:transcription cis-regulatory region binding"/>
    <property type="evidence" value="ECO:0007669"/>
    <property type="project" value="TreeGrafter"/>
</dbReference>
<dbReference type="InterPro" id="IPR001647">
    <property type="entry name" value="HTH_TetR"/>
</dbReference>
<dbReference type="RefSeq" id="WP_088249345.1">
    <property type="nucleotide sequence ID" value="NZ_NHMK01000022.1"/>
</dbReference>
<dbReference type="PANTHER" id="PTHR30055">
    <property type="entry name" value="HTH-TYPE TRANSCRIPTIONAL REGULATOR RUTR"/>
    <property type="match status" value="1"/>
</dbReference>
<evidence type="ECO:0000313" key="6">
    <source>
        <dbReference type="EMBL" id="OWL94712.1"/>
    </source>
</evidence>
<proteinExistence type="predicted"/>
<evidence type="ECO:0000256" key="3">
    <source>
        <dbReference type="ARBA" id="ARBA00023163"/>
    </source>
</evidence>
<evidence type="ECO:0000256" key="2">
    <source>
        <dbReference type="ARBA" id="ARBA00023125"/>
    </source>
</evidence>
<dbReference type="Pfam" id="PF00440">
    <property type="entry name" value="TetR_N"/>
    <property type="match status" value="1"/>
</dbReference>
<dbReference type="InterPro" id="IPR036271">
    <property type="entry name" value="Tet_transcr_reg_TetR-rel_C_sf"/>
</dbReference>
<keyword evidence="3" id="KW-0804">Transcription</keyword>
<sequence length="187" mass="20345">MTRSTPPPANRAGDTRALLLDAATLVIHRDGVNHLTLDAVAREAGVSKGGLLYHYPGKHHLIVGLLQAYLDDFERRIAQHTAQGASYPRAFVQATLDELRDERVRASTAALLAIVAHEPELLTRFRQAADGWQTQLEHSGLDPARATVARLAVEGLYFAELMGAAVPQGALRIQVEQLLLDLTSDVT</sequence>
<dbReference type="GO" id="GO:0003700">
    <property type="term" value="F:DNA-binding transcription factor activity"/>
    <property type="evidence" value="ECO:0007669"/>
    <property type="project" value="TreeGrafter"/>
</dbReference>
<accession>A0A246BHH3</accession>
<feature type="domain" description="HTH tetR-type" evidence="5">
    <location>
        <begin position="13"/>
        <end position="73"/>
    </location>
</feature>
<feature type="DNA-binding region" description="H-T-H motif" evidence="4">
    <location>
        <begin position="36"/>
        <end position="55"/>
    </location>
</feature>
<comment type="caution">
    <text evidence="6">The sequence shown here is derived from an EMBL/GenBank/DDBJ whole genome shotgun (WGS) entry which is preliminary data.</text>
</comment>
<evidence type="ECO:0000256" key="4">
    <source>
        <dbReference type="PROSITE-ProRule" id="PRU00335"/>
    </source>
</evidence>
<dbReference type="PRINTS" id="PR00455">
    <property type="entry name" value="HTHTETR"/>
</dbReference>
<evidence type="ECO:0000259" key="5">
    <source>
        <dbReference type="PROSITE" id="PS50977"/>
    </source>
</evidence>
<gene>
    <name evidence="6" type="ORF">CBQ26_14430</name>
</gene>
<dbReference type="Gene3D" id="1.10.357.10">
    <property type="entry name" value="Tetracycline Repressor, domain 2"/>
    <property type="match status" value="1"/>
</dbReference>
<reference evidence="6 7" key="1">
    <citation type="submission" date="2017-05" db="EMBL/GenBank/DDBJ databases">
        <title>De novo genome assembly of Deniococcus indicus strain DR1.</title>
        <authorList>
            <person name="Chauhan D."/>
            <person name="Yennamalli R.M."/>
            <person name="Priyadarshini R."/>
        </authorList>
    </citation>
    <scope>NUCLEOTIDE SEQUENCE [LARGE SCALE GENOMIC DNA]</scope>
    <source>
        <strain evidence="6 7">DR1</strain>
    </source>
</reference>
<evidence type="ECO:0000313" key="7">
    <source>
        <dbReference type="Proteomes" id="UP000197208"/>
    </source>
</evidence>
<dbReference type="InterPro" id="IPR050109">
    <property type="entry name" value="HTH-type_TetR-like_transc_reg"/>
</dbReference>
<dbReference type="InterPro" id="IPR009057">
    <property type="entry name" value="Homeodomain-like_sf"/>
</dbReference>
<protein>
    <recommendedName>
        <fullName evidence="5">HTH tetR-type domain-containing protein</fullName>
    </recommendedName>
</protein>
<name>A0A246BHH3_9DEIO</name>
<organism evidence="6 7">
    <name type="scientific">Deinococcus indicus</name>
    <dbReference type="NCBI Taxonomy" id="223556"/>
    <lineage>
        <taxon>Bacteria</taxon>
        <taxon>Thermotogati</taxon>
        <taxon>Deinococcota</taxon>
        <taxon>Deinococci</taxon>
        <taxon>Deinococcales</taxon>
        <taxon>Deinococcaceae</taxon>
        <taxon>Deinococcus</taxon>
    </lineage>
</organism>
<keyword evidence="1" id="KW-0805">Transcription regulation</keyword>
<dbReference type="AlphaFoldDB" id="A0A246BHH3"/>
<dbReference type="InterPro" id="IPR041479">
    <property type="entry name" value="TetR_CgmR_C"/>
</dbReference>
<dbReference type="SUPFAM" id="SSF46689">
    <property type="entry name" value="Homeodomain-like"/>
    <property type="match status" value="1"/>
</dbReference>
<keyword evidence="7" id="KW-1185">Reference proteome</keyword>
<dbReference type="Proteomes" id="UP000197208">
    <property type="component" value="Unassembled WGS sequence"/>
</dbReference>
<evidence type="ECO:0000256" key="1">
    <source>
        <dbReference type="ARBA" id="ARBA00023015"/>
    </source>
</evidence>
<dbReference type="PANTHER" id="PTHR30055:SF234">
    <property type="entry name" value="HTH-TYPE TRANSCRIPTIONAL REGULATOR BETI"/>
    <property type="match status" value="1"/>
</dbReference>